<organism evidence="1 2">
    <name type="scientific">Clonostachys rosea f. rosea IK726</name>
    <dbReference type="NCBI Taxonomy" id="1349383"/>
    <lineage>
        <taxon>Eukaryota</taxon>
        <taxon>Fungi</taxon>
        <taxon>Dikarya</taxon>
        <taxon>Ascomycota</taxon>
        <taxon>Pezizomycotina</taxon>
        <taxon>Sordariomycetes</taxon>
        <taxon>Hypocreomycetidae</taxon>
        <taxon>Hypocreales</taxon>
        <taxon>Bionectriaceae</taxon>
        <taxon>Clonostachys</taxon>
    </lineage>
</organism>
<reference evidence="1" key="1">
    <citation type="submission" date="2020-04" db="EMBL/GenBank/DDBJ databases">
        <authorList>
            <person name="Broberg M."/>
        </authorList>
    </citation>
    <scope>NUCLEOTIDE SEQUENCE</scope>
</reference>
<proteinExistence type="predicted"/>
<comment type="caution">
    <text evidence="1">The sequence shown here is derived from an EMBL/GenBank/DDBJ whole genome shotgun (WGS) entry which is preliminary data.</text>
</comment>
<protein>
    <submittedName>
        <fullName evidence="1">Uncharacterized protein</fullName>
    </submittedName>
</protein>
<accession>A0ACA9URV1</accession>
<evidence type="ECO:0000313" key="1">
    <source>
        <dbReference type="EMBL" id="CAG9955941.1"/>
    </source>
</evidence>
<evidence type="ECO:0000313" key="2">
    <source>
        <dbReference type="Proteomes" id="UP000836387"/>
    </source>
</evidence>
<name>A0ACA9URV1_BIOOC</name>
<keyword evidence="2" id="KW-1185">Reference proteome</keyword>
<sequence>MRHRTIQCGGERPSCKQCKHHNLRCNYLGVKFLEPFTPKNVRDKKIQKRKWTQAPRTKETHKAQETQEMQKMQETQEMQKMQETQEMQEKREEPSLPCPPCMKGQLRYADFGDIPEHLLPPAVKENPVWFGYWTSLRAYRIHLNSLSPSQMSTLAAQFVSNLEENVGGGS</sequence>
<gene>
    <name evidence="1" type="ORF">CRV2_00017613</name>
</gene>
<dbReference type="EMBL" id="CADEHS020000642">
    <property type="protein sequence ID" value="CAG9955941.1"/>
    <property type="molecule type" value="Genomic_DNA"/>
</dbReference>
<reference evidence="1" key="2">
    <citation type="submission" date="2021-10" db="EMBL/GenBank/DDBJ databases">
        <authorList>
            <person name="Piombo E."/>
        </authorList>
    </citation>
    <scope>NUCLEOTIDE SEQUENCE</scope>
</reference>
<dbReference type="Proteomes" id="UP000836387">
    <property type="component" value="Unassembled WGS sequence"/>
</dbReference>